<reference evidence="4" key="1">
    <citation type="journal article" date="2019" name="Nat. Commun.">
        <title>Expansion of phycobilisome linker gene families in mesophilic red algae.</title>
        <authorList>
            <person name="Lee J."/>
            <person name="Kim D."/>
            <person name="Bhattacharya D."/>
            <person name="Yoon H.S."/>
        </authorList>
    </citation>
    <scope>NUCLEOTIDE SEQUENCE [LARGE SCALE GENOMIC DNA]</scope>
    <source>
        <strain evidence="4">CCMP 1328</strain>
    </source>
</reference>
<feature type="domain" description="DUF1995" evidence="2">
    <location>
        <begin position="192"/>
        <end position="450"/>
    </location>
</feature>
<gene>
    <name evidence="3" type="ORF">FVE85_4830</name>
</gene>
<feature type="compositionally biased region" description="Low complexity" evidence="1">
    <location>
        <begin position="81"/>
        <end position="98"/>
    </location>
</feature>
<dbReference type="Pfam" id="PF09353">
    <property type="entry name" value="DUF1995"/>
    <property type="match status" value="1"/>
</dbReference>
<keyword evidence="4" id="KW-1185">Reference proteome</keyword>
<accession>A0A5J4YSA4</accession>
<evidence type="ECO:0000313" key="4">
    <source>
        <dbReference type="Proteomes" id="UP000324585"/>
    </source>
</evidence>
<dbReference type="EMBL" id="VRMN01000006">
    <property type="protein sequence ID" value="KAA8493693.1"/>
    <property type="molecule type" value="Genomic_DNA"/>
</dbReference>
<feature type="compositionally biased region" description="Basic and acidic residues" evidence="1">
    <location>
        <begin position="99"/>
        <end position="108"/>
    </location>
</feature>
<dbReference type="InterPro" id="IPR018962">
    <property type="entry name" value="DUF1995"/>
</dbReference>
<protein>
    <recommendedName>
        <fullName evidence="2">DUF1995 domain-containing protein</fullName>
    </recommendedName>
</protein>
<feature type="region of interest" description="Disordered" evidence="1">
    <location>
        <begin position="51"/>
        <end position="130"/>
    </location>
</feature>
<comment type="caution">
    <text evidence="3">The sequence shown here is derived from an EMBL/GenBank/DDBJ whole genome shotgun (WGS) entry which is preliminary data.</text>
</comment>
<organism evidence="3 4">
    <name type="scientific">Porphyridium purpureum</name>
    <name type="common">Red alga</name>
    <name type="synonym">Porphyridium cruentum</name>
    <dbReference type="NCBI Taxonomy" id="35688"/>
    <lineage>
        <taxon>Eukaryota</taxon>
        <taxon>Rhodophyta</taxon>
        <taxon>Bangiophyceae</taxon>
        <taxon>Porphyridiales</taxon>
        <taxon>Porphyridiaceae</taxon>
        <taxon>Porphyridium</taxon>
    </lineage>
</organism>
<evidence type="ECO:0000259" key="2">
    <source>
        <dbReference type="Pfam" id="PF09353"/>
    </source>
</evidence>
<evidence type="ECO:0000256" key="1">
    <source>
        <dbReference type="SAM" id="MobiDB-lite"/>
    </source>
</evidence>
<proteinExistence type="predicted"/>
<name>A0A5J4YSA4_PORPP</name>
<sequence>MCGWCPELVPGCRMNKQRVAMKLPECAAWHAVPRVAVRPPTRGNCSCRVAPRMAQKTSKTGKVRAVPSALPGASAKRTRRSSASAASAPSASPGTKAAGTEKKREKAASPKPGTRGRPHVKEPLPWDDSETTEPIFQRQMSLRYAKRMYPRVAENADSDADGENMKKLEQMEALHRAQRLAAQEVASKEQFPRNWGQVATEAAENLLLALADEKHDRLLVEVVHPSLMPLERSRRQTLVPNAVDLVVGVLSRMLADVVLDSIALYVTCDRDKAVMEECLASPIFRKVRVLSIESLARLVDEKNNDKLASKMQVHDLTICAFLTNQIPGCFGKNLEVIQYIHYQPWRGRRPVVLLNPDLLSMNAMLHPRIPERDTNFSAFLQLRLLDSLQPSESYVEVNVANHAPMILADYEPVFFFNPTCVETGHLRGALIKRYTLPWQVYGLSHEMLTRKNTVAERFDLLTESDDPPFRDEVLGDVASWSNIAER</sequence>
<evidence type="ECO:0000313" key="3">
    <source>
        <dbReference type="EMBL" id="KAA8493693.1"/>
    </source>
</evidence>
<dbReference type="AlphaFoldDB" id="A0A5J4YSA4"/>
<dbReference type="Proteomes" id="UP000324585">
    <property type="component" value="Unassembled WGS sequence"/>
</dbReference>